<name>A0AAV7UGW8_PLEWA</name>
<reference evidence="2" key="1">
    <citation type="journal article" date="2022" name="bioRxiv">
        <title>Sequencing and chromosome-scale assembly of the giantPleurodeles waltlgenome.</title>
        <authorList>
            <person name="Brown T."/>
            <person name="Elewa A."/>
            <person name="Iarovenko S."/>
            <person name="Subramanian E."/>
            <person name="Araus A.J."/>
            <person name="Petzold A."/>
            <person name="Susuki M."/>
            <person name="Suzuki K.-i.T."/>
            <person name="Hayashi T."/>
            <person name="Toyoda A."/>
            <person name="Oliveira C."/>
            <person name="Osipova E."/>
            <person name="Leigh N.D."/>
            <person name="Simon A."/>
            <person name="Yun M.H."/>
        </authorList>
    </citation>
    <scope>NUCLEOTIDE SEQUENCE</scope>
    <source>
        <strain evidence="2">20211129_DDA</strain>
        <tissue evidence="2">Liver</tissue>
    </source>
</reference>
<feature type="compositionally biased region" description="Basic and acidic residues" evidence="1">
    <location>
        <begin position="42"/>
        <end position="61"/>
    </location>
</feature>
<dbReference type="EMBL" id="JANPWB010000005">
    <property type="protein sequence ID" value="KAJ1188224.1"/>
    <property type="molecule type" value="Genomic_DNA"/>
</dbReference>
<comment type="caution">
    <text evidence="2">The sequence shown here is derived from an EMBL/GenBank/DDBJ whole genome shotgun (WGS) entry which is preliminary data.</text>
</comment>
<proteinExistence type="predicted"/>
<protein>
    <submittedName>
        <fullName evidence="2">Uncharacterized protein</fullName>
    </submittedName>
</protein>
<gene>
    <name evidence="2" type="ORF">NDU88_004987</name>
</gene>
<keyword evidence="3" id="KW-1185">Reference proteome</keyword>
<evidence type="ECO:0000256" key="1">
    <source>
        <dbReference type="SAM" id="MobiDB-lite"/>
    </source>
</evidence>
<feature type="region of interest" description="Disordered" evidence="1">
    <location>
        <begin position="1"/>
        <end position="101"/>
    </location>
</feature>
<evidence type="ECO:0000313" key="2">
    <source>
        <dbReference type="EMBL" id="KAJ1188224.1"/>
    </source>
</evidence>
<dbReference type="Proteomes" id="UP001066276">
    <property type="component" value="Chromosome 3_1"/>
</dbReference>
<accession>A0AAV7UGW8</accession>
<feature type="compositionally biased region" description="Basic and acidic residues" evidence="1">
    <location>
        <begin position="70"/>
        <end position="101"/>
    </location>
</feature>
<organism evidence="2 3">
    <name type="scientific">Pleurodeles waltl</name>
    <name type="common">Iberian ribbed newt</name>
    <dbReference type="NCBI Taxonomy" id="8319"/>
    <lineage>
        <taxon>Eukaryota</taxon>
        <taxon>Metazoa</taxon>
        <taxon>Chordata</taxon>
        <taxon>Craniata</taxon>
        <taxon>Vertebrata</taxon>
        <taxon>Euteleostomi</taxon>
        <taxon>Amphibia</taxon>
        <taxon>Batrachia</taxon>
        <taxon>Caudata</taxon>
        <taxon>Salamandroidea</taxon>
        <taxon>Salamandridae</taxon>
        <taxon>Pleurodelinae</taxon>
        <taxon>Pleurodeles</taxon>
    </lineage>
</organism>
<sequence>MAARTGGESGGTMENHASILVVHSTGSNQFKGGVIVQEEGEDPGRREEGAWTEAREQHTEVLEAVGVGTREQRTRSKDESGQDLTRRGSREVRTSGERGGGENDILWRVDLIGNAMARPQSCGPRVKCQSIKGLTIPTAMLEKMDWEKKREERKHLQ</sequence>
<dbReference type="AlphaFoldDB" id="A0AAV7UGW8"/>
<evidence type="ECO:0000313" key="3">
    <source>
        <dbReference type="Proteomes" id="UP001066276"/>
    </source>
</evidence>